<name>A0ACB9J4K1_9ASTR</name>
<keyword evidence="2" id="KW-1185">Reference proteome</keyword>
<reference evidence="2" key="1">
    <citation type="journal article" date="2022" name="Mol. Ecol. Resour.">
        <title>The genomes of chicory, endive, great burdock and yacon provide insights into Asteraceae palaeo-polyploidization history and plant inulin production.</title>
        <authorList>
            <person name="Fan W."/>
            <person name="Wang S."/>
            <person name="Wang H."/>
            <person name="Wang A."/>
            <person name="Jiang F."/>
            <person name="Liu H."/>
            <person name="Zhao H."/>
            <person name="Xu D."/>
            <person name="Zhang Y."/>
        </authorList>
    </citation>
    <scope>NUCLEOTIDE SEQUENCE [LARGE SCALE GENOMIC DNA]</scope>
    <source>
        <strain evidence="2">cv. Yunnan</strain>
    </source>
</reference>
<accession>A0ACB9J4K1</accession>
<dbReference type="Proteomes" id="UP001056120">
    <property type="component" value="Linkage Group LG06"/>
</dbReference>
<comment type="caution">
    <text evidence="1">The sequence shown here is derived from an EMBL/GenBank/DDBJ whole genome shotgun (WGS) entry which is preliminary data.</text>
</comment>
<organism evidence="1 2">
    <name type="scientific">Smallanthus sonchifolius</name>
    <dbReference type="NCBI Taxonomy" id="185202"/>
    <lineage>
        <taxon>Eukaryota</taxon>
        <taxon>Viridiplantae</taxon>
        <taxon>Streptophyta</taxon>
        <taxon>Embryophyta</taxon>
        <taxon>Tracheophyta</taxon>
        <taxon>Spermatophyta</taxon>
        <taxon>Magnoliopsida</taxon>
        <taxon>eudicotyledons</taxon>
        <taxon>Gunneridae</taxon>
        <taxon>Pentapetalae</taxon>
        <taxon>asterids</taxon>
        <taxon>campanulids</taxon>
        <taxon>Asterales</taxon>
        <taxon>Asteraceae</taxon>
        <taxon>Asteroideae</taxon>
        <taxon>Heliantheae alliance</taxon>
        <taxon>Millerieae</taxon>
        <taxon>Smallanthus</taxon>
    </lineage>
</organism>
<evidence type="ECO:0000313" key="2">
    <source>
        <dbReference type="Proteomes" id="UP001056120"/>
    </source>
</evidence>
<sequence>MSFIKEDLECFHPDDLEEMDIQHSYAMLSIRAKRFYSRTGRPIPKNARHQEQIQLLLGQDKLTKPNPDNNNKLLLQFKLQPVQLLELLSSTGASSMKSCLSTIKLLWQTLQRYHLRVSSDEITYKEKINCLKKEISSLKHEQTNLETQIDDLLYKSVPPPTDYIAIYEPSFNIANLDTANRNLDPSTDEPFVEDCTTSSESESTYSDHDETSAAPSEAVLNRMEES</sequence>
<protein>
    <submittedName>
        <fullName evidence="1">Uncharacterized protein</fullName>
    </submittedName>
</protein>
<gene>
    <name evidence="1" type="ORF">L1987_18930</name>
</gene>
<dbReference type="EMBL" id="CM042023">
    <property type="protein sequence ID" value="KAI3814182.1"/>
    <property type="molecule type" value="Genomic_DNA"/>
</dbReference>
<proteinExistence type="predicted"/>
<reference evidence="1 2" key="2">
    <citation type="journal article" date="2022" name="Mol. Ecol. Resour.">
        <title>The genomes of chicory, endive, great burdock and yacon provide insights into Asteraceae paleo-polyploidization history and plant inulin production.</title>
        <authorList>
            <person name="Fan W."/>
            <person name="Wang S."/>
            <person name="Wang H."/>
            <person name="Wang A."/>
            <person name="Jiang F."/>
            <person name="Liu H."/>
            <person name="Zhao H."/>
            <person name="Xu D."/>
            <person name="Zhang Y."/>
        </authorList>
    </citation>
    <scope>NUCLEOTIDE SEQUENCE [LARGE SCALE GENOMIC DNA]</scope>
    <source>
        <strain evidence="2">cv. Yunnan</strain>
        <tissue evidence="1">Leaves</tissue>
    </source>
</reference>
<evidence type="ECO:0000313" key="1">
    <source>
        <dbReference type="EMBL" id="KAI3814182.1"/>
    </source>
</evidence>